<evidence type="ECO:0000259" key="4">
    <source>
        <dbReference type="PROSITE" id="PS50932"/>
    </source>
</evidence>
<dbReference type="InterPro" id="IPR046335">
    <property type="entry name" value="LacI/GalR-like_sensor"/>
</dbReference>
<dbReference type="PANTHER" id="PTHR30146:SF149">
    <property type="entry name" value="HTH-TYPE TRANSCRIPTIONAL REGULATOR EBGR"/>
    <property type="match status" value="1"/>
</dbReference>
<dbReference type="PROSITE" id="PS50932">
    <property type="entry name" value="HTH_LACI_2"/>
    <property type="match status" value="1"/>
</dbReference>
<dbReference type="Proteomes" id="UP000776629">
    <property type="component" value="Unassembled WGS sequence"/>
</dbReference>
<protein>
    <submittedName>
        <fullName evidence="5">LacI family DNA-binding transcriptional regulator</fullName>
    </submittedName>
</protein>
<evidence type="ECO:0000313" key="6">
    <source>
        <dbReference type="Proteomes" id="UP000776629"/>
    </source>
</evidence>
<keyword evidence="3" id="KW-0804">Transcription</keyword>
<dbReference type="CDD" id="cd01392">
    <property type="entry name" value="HTH_LacI"/>
    <property type="match status" value="1"/>
</dbReference>
<evidence type="ECO:0000313" key="5">
    <source>
        <dbReference type="EMBL" id="MBM6753634.1"/>
    </source>
</evidence>
<feature type="domain" description="HTH lacI-type" evidence="4">
    <location>
        <begin position="3"/>
        <end position="59"/>
    </location>
</feature>
<dbReference type="EMBL" id="JACJJQ010000007">
    <property type="protein sequence ID" value="MBM6753634.1"/>
    <property type="molecule type" value="Genomic_DNA"/>
</dbReference>
<dbReference type="PANTHER" id="PTHR30146">
    <property type="entry name" value="LACI-RELATED TRANSCRIPTIONAL REPRESSOR"/>
    <property type="match status" value="1"/>
</dbReference>
<evidence type="ECO:0000256" key="2">
    <source>
        <dbReference type="ARBA" id="ARBA00023125"/>
    </source>
</evidence>
<proteinExistence type="predicted"/>
<dbReference type="Pfam" id="PF13377">
    <property type="entry name" value="Peripla_BP_3"/>
    <property type="match status" value="1"/>
</dbReference>
<name>A0ABS2EMA0_9LACO</name>
<reference evidence="5 6" key="1">
    <citation type="journal article" date="2021" name="Sci. Rep.">
        <title>The distribution of antibiotic resistance genes in chicken gut microbiota commensals.</title>
        <authorList>
            <person name="Juricova H."/>
            <person name="Matiasovicova J."/>
            <person name="Kubasova T."/>
            <person name="Cejkova D."/>
            <person name="Rychlik I."/>
        </authorList>
    </citation>
    <scope>NUCLEOTIDE SEQUENCE [LARGE SCALE GENOMIC DNA]</scope>
    <source>
        <strain evidence="5 6">An810</strain>
    </source>
</reference>
<dbReference type="Gene3D" id="1.10.260.40">
    <property type="entry name" value="lambda repressor-like DNA-binding domains"/>
    <property type="match status" value="1"/>
</dbReference>
<dbReference type="InterPro" id="IPR010982">
    <property type="entry name" value="Lambda_DNA-bd_dom_sf"/>
</dbReference>
<dbReference type="SUPFAM" id="SSF53822">
    <property type="entry name" value="Periplasmic binding protein-like I"/>
    <property type="match status" value="1"/>
</dbReference>
<keyword evidence="2 5" id="KW-0238">DNA-binding</keyword>
<keyword evidence="6" id="KW-1185">Reference proteome</keyword>
<evidence type="ECO:0000256" key="3">
    <source>
        <dbReference type="ARBA" id="ARBA00023163"/>
    </source>
</evidence>
<dbReference type="Gene3D" id="3.40.50.2300">
    <property type="match status" value="2"/>
</dbReference>
<dbReference type="InterPro" id="IPR028082">
    <property type="entry name" value="Peripla_BP_I"/>
</dbReference>
<dbReference type="SMART" id="SM00354">
    <property type="entry name" value="HTH_LACI"/>
    <property type="match status" value="1"/>
</dbReference>
<accession>A0ABS2EMA0</accession>
<dbReference type="Pfam" id="PF00356">
    <property type="entry name" value="LacI"/>
    <property type="match status" value="1"/>
</dbReference>
<evidence type="ECO:0000256" key="1">
    <source>
        <dbReference type="ARBA" id="ARBA00023015"/>
    </source>
</evidence>
<dbReference type="InterPro" id="IPR000843">
    <property type="entry name" value="HTH_LacI"/>
</dbReference>
<comment type="caution">
    <text evidence="5">The sequence shown here is derived from an EMBL/GenBank/DDBJ whole genome shotgun (WGS) entry which is preliminary data.</text>
</comment>
<sequence length="336" mass="37106">MKIKIKDIAKAAGYSPATVSRILNEDPTLSVTSETKQHVLQVAHEMGYWQNKANPKLVAQVGFLNCINSEDHLADNYFTTLNQAIYAAFADTGIRLISFDNPRDLMDHAQELQAIVGVGTDGLSNVDLAMLHRAFPIGVYLDSNPAPEYFDSIEPNLAYTIRSAYQLLHQADKQTIAFLGGEGLLVNGKLEPDIREKTFRQLVVDDQLIIAQGPFNVENGYRLGKKFLQRFPHYLPDAIIVASDTLSVGILQAFNEAGILVPRDIALISINDSEVAQYVSAPLTTYHIDQLAMGKLACQLIQTALTANEAQPHIHALVDTQLVVRKSFIPPKENNK</sequence>
<keyword evidence="1" id="KW-0805">Transcription regulation</keyword>
<dbReference type="RefSeq" id="WP_204776081.1">
    <property type="nucleotide sequence ID" value="NZ_JACJJQ010000007.1"/>
</dbReference>
<dbReference type="SUPFAM" id="SSF47413">
    <property type="entry name" value="lambda repressor-like DNA-binding domains"/>
    <property type="match status" value="1"/>
</dbReference>
<dbReference type="GO" id="GO:0003677">
    <property type="term" value="F:DNA binding"/>
    <property type="evidence" value="ECO:0007669"/>
    <property type="project" value="UniProtKB-KW"/>
</dbReference>
<organism evidence="5 6">
    <name type="scientific">Limosilactobacillus alvi</name>
    <dbReference type="NCBI Taxonomy" id="990412"/>
    <lineage>
        <taxon>Bacteria</taxon>
        <taxon>Bacillati</taxon>
        <taxon>Bacillota</taxon>
        <taxon>Bacilli</taxon>
        <taxon>Lactobacillales</taxon>
        <taxon>Lactobacillaceae</taxon>
        <taxon>Limosilactobacillus</taxon>
    </lineage>
</organism>
<gene>
    <name evidence="5" type="ORF">H5993_02480</name>
</gene>